<dbReference type="InParanoid" id="A0A409XAF4"/>
<dbReference type="EMBL" id="NHYD01002212">
    <property type="protein sequence ID" value="PPQ87759.1"/>
    <property type="molecule type" value="Genomic_DNA"/>
</dbReference>
<keyword evidence="3" id="KW-1185">Reference proteome</keyword>
<evidence type="ECO:0000313" key="2">
    <source>
        <dbReference type="EMBL" id="PPQ87759.1"/>
    </source>
</evidence>
<proteinExistence type="predicted"/>
<evidence type="ECO:0000256" key="1">
    <source>
        <dbReference type="SAM" id="MobiDB-lite"/>
    </source>
</evidence>
<feature type="region of interest" description="Disordered" evidence="1">
    <location>
        <begin position="29"/>
        <end position="81"/>
    </location>
</feature>
<accession>A0A409XAF4</accession>
<evidence type="ECO:0000313" key="3">
    <source>
        <dbReference type="Proteomes" id="UP000283269"/>
    </source>
</evidence>
<protein>
    <submittedName>
        <fullName evidence="2">Uncharacterized protein</fullName>
    </submittedName>
</protein>
<organism evidence="2 3">
    <name type="scientific">Psilocybe cyanescens</name>
    <dbReference type="NCBI Taxonomy" id="93625"/>
    <lineage>
        <taxon>Eukaryota</taxon>
        <taxon>Fungi</taxon>
        <taxon>Dikarya</taxon>
        <taxon>Basidiomycota</taxon>
        <taxon>Agaricomycotina</taxon>
        <taxon>Agaricomycetes</taxon>
        <taxon>Agaricomycetidae</taxon>
        <taxon>Agaricales</taxon>
        <taxon>Agaricineae</taxon>
        <taxon>Strophariaceae</taxon>
        <taxon>Psilocybe</taxon>
    </lineage>
</organism>
<feature type="compositionally biased region" description="Acidic residues" evidence="1">
    <location>
        <begin position="38"/>
        <end position="49"/>
    </location>
</feature>
<sequence>HILGRQETHPISYVFRFSIVNAKRKGYEPIRTHYPDDSQQEESGADADADASPSAAGSQKPKPSTQKKGKRKAQNTDGKNVFRIGDGLLQMSPALQSEPDILAHIPLAADKGKEKAIGLDPDVVDHGEQWDPDLMGVPPTFFHLPEVSPANNIHGGHKHLNPWDWGTNVEPYHELSYNACQTVSDPFAAGPSNAEIPLGPLNADPDDRLDNMAYIRNFSDSQNMFYNSQTVFGNENSNLYRLQNTQGHAFMSNLNDNSDGISNPIAAPFPVPDYDEQHAVVHGSDNVNSPLMYVESHIKPPRTKRKSRIVVPIPSSSVVTEVPLPNFVDDIAEPMIGAGSGAGAVSQITTRLDQEELRLSTEDSIAIPANIKARPSTGTERSAKHSIGMSAYMEARSLIEAEPGAGAGIVSHISRSETLHAMGSTSAAGLNTEDAIALPAVSTKRAVRTSDTLALLESESDRLRVSGLHKRIRRIRE</sequence>
<comment type="caution">
    <text evidence="2">The sequence shown here is derived from an EMBL/GenBank/DDBJ whole genome shotgun (WGS) entry which is preliminary data.</text>
</comment>
<reference evidence="2 3" key="1">
    <citation type="journal article" date="2018" name="Evol. Lett.">
        <title>Horizontal gene cluster transfer increased hallucinogenic mushroom diversity.</title>
        <authorList>
            <person name="Reynolds H.T."/>
            <person name="Vijayakumar V."/>
            <person name="Gluck-Thaler E."/>
            <person name="Korotkin H.B."/>
            <person name="Matheny P.B."/>
            <person name="Slot J.C."/>
        </authorList>
    </citation>
    <scope>NUCLEOTIDE SEQUENCE [LARGE SCALE GENOMIC DNA]</scope>
    <source>
        <strain evidence="2 3">2631</strain>
    </source>
</reference>
<dbReference type="AlphaFoldDB" id="A0A409XAF4"/>
<feature type="non-terminal residue" evidence="2">
    <location>
        <position position="1"/>
    </location>
</feature>
<name>A0A409XAF4_PSICY</name>
<gene>
    <name evidence="2" type="ORF">CVT25_015005</name>
</gene>
<dbReference type="Proteomes" id="UP000283269">
    <property type="component" value="Unassembled WGS sequence"/>
</dbReference>